<dbReference type="Proteomes" id="UP000003460">
    <property type="component" value="Unassembled WGS sequence"/>
</dbReference>
<evidence type="ECO:0000313" key="1">
    <source>
        <dbReference type="EMBL" id="EEX73053.1"/>
    </source>
</evidence>
<protein>
    <submittedName>
        <fullName evidence="1">Uncharacterized protein</fullName>
    </submittedName>
</protein>
<keyword evidence="2" id="KW-1185">Reference proteome</keyword>
<organism evidence="1 2">
    <name type="scientific">Alloprevotella tannerae ATCC 51259</name>
    <dbReference type="NCBI Taxonomy" id="626522"/>
    <lineage>
        <taxon>Bacteria</taxon>
        <taxon>Pseudomonadati</taxon>
        <taxon>Bacteroidota</taxon>
        <taxon>Bacteroidia</taxon>
        <taxon>Bacteroidales</taxon>
        <taxon>Prevotellaceae</taxon>
        <taxon>Alloprevotella</taxon>
    </lineage>
</organism>
<proteinExistence type="predicted"/>
<comment type="caution">
    <text evidence="1">The sequence shown here is derived from an EMBL/GenBank/DDBJ whole genome shotgun (WGS) entry which is preliminary data.</text>
</comment>
<gene>
    <name evidence="1" type="ORF">GCWU000325_00040</name>
</gene>
<dbReference type="AlphaFoldDB" id="C9LCX0"/>
<reference evidence="1" key="1">
    <citation type="submission" date="2009-09" db="EMBL/GenBank/DDBJ databases">
        <authorList>
            <person name="Weinstock G."/>
            <person name="Sodergren E."/>
            <person name="Clifton S."/>
            <person name="Fulton L."/>
            <person name="Fulton B."/>
            <person name="Courtney L."/>
            <person name="Fronick C."/>
            <person name="Harrison M."/>
            <person name="Strong C."/>
            <person name="Farmer C."/>
            <person name="Delahaunty K."/>
            <person name="Markovic C."/>
            <person name="Hall O."/>
            <person name="Minx P."/>
            <person name="Tomlinson C."/>
            <person name="Mitreva M."/>
            <person name="Nelson J."/>
            <person name="Hou S."/>
            <person name="Wollam A."/>
            <person name="Pepin K.H."/>
            <person name="Johnson M."/>
            <person name="Bhonagiri V."/>
            <person name="Nash W.E."/>
            <person name="Warren W."/>
            <person name="Chinwalla A."/>
            <person name="Mardis E.R."/>
            <person name="Wilson R.K."/>
        </authorList>
    </citation>
    <scope>NUCLEOTIDE SEQUENCE [LARGE SCALE GENOMIC DNA]</scope>
    <source>
        <strain evidence="1">ATCC 51259</strain>
    </source>
</reference>
<evidence type="ECO:0000313" key="2">
    <source>
        <dbReference type="Proteomes" id="UP000003460"/>
    </source>
</evidence>
<accession>C9LCX0</accession>
<dbReference type="EMBL" id="ACIJ02000001">
    <property type="protein sequence ID" value="EEX73053.1"/>
    <property type="molecule type" value="Genomic_DNA"/>
</dbReference>
<name>C9LCX0_9BACT</name>
<dbReference type="HOGENOM" id="CLU_3046671_0_0_10"/>
<sequence>MAKGGKGKQTKADKKGIFWPYLSALGQKWQEGIYPALALRQLKQSFGHTQPATV</sequence>